<dbReference type="Gene3D" id="3.40.50.300">
    <property type="entry name" value="P-loop containing nucleotide triphosphate hydrolases"/>
    <property type="match status" value="1"/>
</dbReference>
<name>A0A1P9WYB5_9BACT</name>
<accession>A0A1P9WYB5</accession>
<evidence type="ECO:0000313" key="2">
    <source>
        <dbReference type="Proteomes" id="UP000187941"/>
    </source>
</evidence>
<reference evidence="1 2" key="1">
    <citation type="submission" date="2016-01" db="EMBL/GenBank/DDBJ databases">
        <authorList>
            <person name="Oliw E.H."/>
        </authorList>
    </citation>
    <scope>NUCLEOTIDE SEQUENCE [LARGE SCALE GENOMIC DNA]</scope>
    <source>
        <strain evidence="1 2">DY10</strain>
    </source>
</reference>
<evidence type="ECO:0000313" key="1">
    <source>
        <dbReference type="EMBL" id="AQG80371.1"/>
    </source>
</evidence>
<proteinExistence type="predicted"/>
<dbReference type="InterPro" id="IPR027417">
    <property type="entry name" value="P-loop_NTPase"/>
</dbReference>
<dbReference type="AlphaFoldDB" id="A0A1P9WYB5"/>
<protein>
    <submittedName>
        <fullName evidence="1">Uncharacterized protein</fullName>
    </submittedName>
</protein>
<keyword evidence="2" id="KW-1185">Reference proteome</keyword>
<dbReference type="KEGG" id="smon:AWR27_14195"/>
<dbReference type="SUPFAM" id="SSF52540">
    <property type="entry name" value="P-loop containing nucleoside triphosphate hydrolases"/>
    <property type="match status" value="1"/>
</dbReference>
<dbReference type="EMBL" id="CP014263">
    <property type="protein sequence ID" value="AQG80371.1"/>
    <property type="molecule type" value="Genomic_DNA"/>
</dbReference>
<dbReference type="Proteomes" id="UP000187941">
    <property type="component" value="Chromosome"/>
</dbReference>
<organism evidence="1 2">
    <name type="scientific">Spirosoma montaniterrae</name>
    <dbReference type="NCBI Taxonomy" id="1178516"/>
    <lineage>
        <taxon>Bacteria</taxon>
        <taxon>Pseudomonadati</taxon>
        <taxon>Bacteroidota</taxon>
        <taxon>Cytophagia</taxon>
        <taxon>Cytophagales</taxon>
        <taxon>Cytophagaceae</taxon>
        <taxon>Spirosoma</taxon>
    </lineage>
</organism>
<gene>
    <name evidence="1" type="ORF">AWR27_14195</name>
</gene>
<sequence>MAKLPIDMKELDKLASWLSDQIKQQENESATSMMLSIEPDSQVSNLLWQAEVQAALSGRFAPEGLLMSFTSTIERQQTLSQLVDNCIVETVDGRVQWLLTQNRRLAVLQRLKNSGQLESSLGQPLPPTDKFGHMLRKLLRQGQALSLDNCSSDDLMAISAATEAIAPLGLSLPDTHELRRQLNKNTLLSNYDSLLTNLFVGRQAELSALAIFVKEGSSLSRYLFWDGMILTGSGGAGKSTLLAKFAQTVVSEQNATIVLLDFDRPGIDPADLNWLEIDITRQVGIQYPELYEQLRQARAATRQQRTQSVAYGVPDESPESMIKARSFRSIIDETGTLLREIGADQRPFLLILDTYEEVVQRDMTGSVFEWLAELGDALRLPALRVIFSGRLFDTQLESIMQRGIISQLRVDELDKQQAEHLLRQLGVTDSMAKRLTRSGLFPLRPLELRLLAKVATRESDTSINELEQELRRGGPASQDMFAGLVYQRVLQRIKDPAISALAYPGLVLRYVTADLIRQVLVPALNLPELTISAAAATLDKLAAYEWLVERRITGNVQAVWHRRDLRRSMLRLMMTNEEARARCVSEEAVRVLGKGTEEQRCEAIYHQLLWMNSPEMGNQFDLADLKRAHQYIGNDIGDLPKPAAVLLRFAAQGRVQATEVSNLPSVYLAKAYYRTGRRLMRSREFGKALELLRRGQQEGIAFSSAPQTDRWEIETLFATACWDELLTVLRQMPAPSANSSLPDFVQWLYPMALISPDSEPAQSVVKQLSQATKADKLPLGKLIDPDVNKLLTSLSTGLVRWHAVTSLSAANRRALASIVRTARKQAFKSARLQRKLTLLSFLSQQSIIKTFSLAPSTLRLNLNWMNDLLQTARAASLKPEALAVVEEARDVLSTLPTGRQRTVRGVLRTMDALYKDRPQWEQVQFPFSHFPSLESLIHLFRGPDSEFRDPARFALLDAYTTPADHRQLATLISTTTGMDLDDLTPDAFANALTADAEHALESYIELVDRTWQLGNLLEQAHAERPDAAKLRSVLDAYRRWNNAVTALIASHFQSIQSI</sequence>
<dbReference type="STRING" id="1178516.AWR27_14195"/>